<keyword evidence="2" id="KW-1185">Reference proteome</keyword>
<dbReference type="Proteomes" id="UP000600214">
    <property type="component" value="Unassembled WGS sequence"/>
</dbReference>
<evidence type="ECO:0000313" key="1">
    <source>
        <dbReference type="EMBL" id="GGH36781.1"/>
    </source>
</evidence>
<name>A0ABQ1YTT6_9BACT</name>
<sequence>MANLNYERRLMNLNARRFDEQVGKADLSESYGKFILPKNLEYLIESMRPIEKKYNDVTLVAAENVKKHLERDLSLHFNRAYRTQGSVKTSTNIKLHSDIDLLVLVDRYQFLEPALCPPQYPYTDSIPDDDIWLLRRQSTTIMQNQYDDVDTTGKKSISITNKNLRRKVDLVFSFWYDTQRYSEANDEFYRGICLYDFPAKKRLPDFPFAHISNVNWKGENTLDGSRKGIRLVKTLKADSEDRIKLSSFELTCLVHSIENSDLFYRNREELKIAISISSQIGKMLSDSVYRKSIKSPNATEKPFDNDDCLSGLRNLKEDLDQLIKDCAGELNNFLTKRSLLIY</sequence>
<dbReference type="EMBL" id="BMIA01000002">
    <property type="protein sequence ID" value="GGH36781.1"/>
    <property type="molecule type" value="Genomic_DNA"/>
</dbReference>
<reference evidence="2" key="1">
    <citation type="journal article" date="2019" name="Int. J. Syst. Evol. Microbiol.">
        <title>The Global Catalogue of Microorganisms (GCM) 10K type strain sequencing project: providing services to taxonomists for standard genome sequencing and annotation.</title>
        <authorList>
            <consortium name="The Broad Institute Genomics Platform"/>
            <consortium name="The Broad Institute Genome Sequencing Center for Infectious Disease"/>
            <person name="Wu L."/>
            <person name="Ma J."/>
        </authorList>
    </citation>
    <scope>NUCLEOTIDE SEQUENCE [LARGE SCALE GENOMIC DNA]</scope>
    <source>
        <strain evidence="2">CGMCC 1.15288</strain>
    </source>
</reference>
<proteinExistence type="predicted"/>
<protein>
    <recommendedName>
        <fullName evidence="3">Nucleotidyltransferase</fullName>
    </recommendedName>
</protein>
<evidence type="ECO:0008006" key="3">
    <source>
        <dbReference type="Google" id="ProtNLM"/>
    </source>
</evidence>
<dbReference type="RefSeq" id="WP_188933319.1">
    <property type="nucleotide sequence ID" value="NZ_BMIA01000002.1"/>
</dbReference>
<gene>
    <name evidence="1" type="ORF">GCM10007423_29310</name>
</gene>
<comment type="caution">
    <text evidence="1">The sequence shown here is derived from an EMBL/GenBank/DDBJ whole genome shotgun (WGS) entry which is preliminary data.</text>
</comment>
<organism evidence="1 2">
    <name type="scientific">Dyadobacter endophyticus</name>
    <dbReference type="NCBI Taxonomy" id="1749036"/>
    <lineage>
        <taxon>Bacteria</taxon>
        <taxon>Pseudomonadati</taxon>
        <taxon>Bacteroidota</taxon>
        <taxon>Cytophagia</taxon>
        <taxon>Cytophagales</taxon>
        <taxon>Spirosomataceae</taxon>
        <taxon>Dyadobacter</taxon>
    </lineage>
</organism>
<evidence type="ECO:0000313" key="2">
    <source>
        <dbReference type="Proteomes" id="UP000600214"/>
    </source>
</evidence>
<accession>A0ABQ1YTT6</accession>